<dbReference type="Gene3D" id="1.10.40.30">
    <property type="entry name" value="Fumarase/aspartase (C-terminal domain)"/>
    <property type="match status" value="1"/>
</dbReference>
<dbReference type="Gene3D" id="1.20.200.10">
    <property type="entry name" value="Fumarase/aspartase (Central domain)"/>
    <property type="match status" value="1"/>
</dbReference>
<dbReference type="SUPFAM" id="SSF48557">
    <property type="entry name" value="L-aspartase-like"/>
    <property type="match status" value="1"/>
</dbReference>
<dbReference type="InterPro" id="IPR022761">
    <property type="entry name" value="Fumarate_lyase_N"/>
</dbReference>
<dbReference type="CDD" id="cd01359">
    <property type="entry name" value="Argininosuccinate_lyase"/>
    <property type="match status" value="1"/>
</dbReference>
<dbReference type="HAMAP" id="MF_00006">
    <property type="entry name" value="Arg_succ_lyase"/>
    <property type="match status" value="1"/>
</dbReference>
<evidence type="ECO:0000313" key="9">
    <source>
        <dbReference type="Proteomes" id="UP000697127"/>
    </source>
</evidence>
<dbReference type="InterPro" id="IPR009049">
    <property type="entry name" value="Argininosuccinate_lyase"/>
</dbReference>
<dbReference type="FunFam" id="1.10.275.10:FF:000002">
    <property type="entry name" value="Argininosuccinate lyase"/>
    <property type="match status" value="1"/>
</dbReference>
<reference evidence="8" key="1">
    <citation type="submission" date="2020-11" db="EMBL/GenBank/DDBJ databases">
        <title>Kefir isolates.</title>
        <authorList>
            <person name="Marcisauskas S."/>
            <person name="Kim Y."/>
            <person name="Blasche S."/>
        </authorList>
    </citation>
    <scope>NUCLEOTIDE SEQUENCE</scope>
    <source>
        <strain evidence="8">Olga-1</strain>
    </source>
</reference>
<sequence>MSGQPAEQKLWGGRFTGATDPLMNLYNASLPYDKKMYSQDLEGTRVYTMGLEKLGLITPEELKEIHRGLEIIKTEWSNGKFIEKDGDEDIHTANERRLGEIIGKNISGKVHTGRSRNDQVATDMRLYVRDELIKISKILKNLIETMIKRAEKEINILMPGYTHLQRAQPIRWSHWISMYATYFTEDYKRLLQIIDRLNVSPLGCGALAGHPYGIDREFIAKELNFNGCIGNSLTAVSDRDFVVETMFWSSLFMNHISRFSEDLIIYSSGEFGFIQLADAYSTGSSLMPQKKNPDSLELLRGKSGRVFGNLAGFMMSLKSIPSTYNKDMQEDKEPLFDAMLTIEHSILIATGVISTLTPNKEKMESSLSMDMLATDLADYLVRKGVPFRETHHISGECVRKAEVDKLSGIDQLTIEQFKEIDSRFDDDVFDTFNFEQSVERRDATGGTAKSAVLKQLKALSDVLN</sequence>
<dbReference type="PROSITE" id="PS00163">
    <property type="entry name" value="FUMARATE_LYASES"/>
    <property type="match status" value="1"/>
</dbReference>
<evidence type="ECO:0000313" key="8">
    <source>
        <dbReference type="EMBL" id="KAG0690867.1"/>
    </source>
</evidence>
<dbReference type="FunFam" id="1.20.200.10:FF:000025">
    <property type="entry name" value="Argininosuccinate lyase chloroplastic"/>
    <property type="match status" value="1"/>
</dbReference>
<dbReference type="OrthoDB" id="2561043at2759"/>
<keyword evidence="8" id="KW-0456">Lyase</keyword>
<evidence type="ECO:0000256" key="5">
    <source>
        <dbReference type="ARBA" id="ARBA00032749"/>
    </source>
</evidence>
<dbReference type="NCBIfam" id="TIGR00838">
    <property type="entry name" value="argH"/>
    <property type="match status" value="1"/>
</dbReference>
<evidence type="ECO:0000256" key="3">
    <source>
        <dbReference type="ARBA" id="ARBA00010755"/>
    </source>
</evidence>
<dbReference type="GO" id="GO:0005829">
    <property type="term" value="C:cytosol"/>
    <property type="evidence" value="ECO:0007669"/>
    <property type="project" value="TreeGrafter"/>
</dbReference>
<dbReference type="Proteomes" id="UP000697127">
    <property type="component" value="Unassembled WGS sequence"/>
</dbReference>
<dbReference type="InterPro" id="IPR008948">
    <property type="entry name" value="L-Aspartase-like"/>
</dbReference>
<dbReference type="EMBL" id="PUHW01000015">
    <property type="protein sequence ID" value="KAG0690867.1"/>
    <property type="molecule type" value="Genomic_DNA"/>
</dbReference>
<gene>
    <name evidence="8" type="primary">ARG4</name>
    <name evidence="8" type="ORF">C6P40_000951</name>
</gene>
<evidence type="ECO:0000259" key="7">
    <source>
        <dbReference type="Pfam" id="PF14698"/>
    </source>
</evidence>
<dbReference type="PRINTS" id="PR00149">
    <property type="entry name" value="FUMRATELYASE"/>
</dbReference>
<evidence type="ECO:0000256" key="4">
    <source>
        <dbReference type="ARBA" id="ARBA00012338"/>
    </source>
</evidence>
<dbReference type="InterPro" id="IPR024083">
    <property type="entry name" value="Fumarase/histidase_N"/>
</dbReference>
<organism evidence="8 9">
    <name type="scientific">Pichia californica</name>
    <dbReference type="NCBI Taxonomy" id="460514"/>
    <lineage>
        <taxon>Eukaryota</taxon>
        <taxon>Fungi</taxon>
        <taxon>Dikarya</taxon>
        <taxon>Ascomycota</taxon>
        <taxon>Saccharomycotina</taxon>
        <taxon>Pichiomycetes</taxon>
        <taxon>Pichiales</taxon>
        <taxon>Pichiaceae</taxon>
        <taxon>Pichia</taxon>
    </lineage>
</organism>
<dbReference type="PRINTS" id="PR00145">
    <property type="entry name" value="ARGSUCLYASE"/>
</dbReference>
<comment type="pathway">
    <text evidence="2">Amino-acid biosynthesis; L-arginine biosynthesis; L-arginine from L-ornithine and carbamoyl phosphate: step 3/3.</text>
</comment>
<protein>
    <recommendedName>
        <fullName evidence="4">argininosuccinate lyase</fullName>
        <ecNumber evidence="4">4.3.2.1</ecNumber>
    </recommendedName>
    <alternativeName>
        <fullName evidence="5">Arginosuccinase</fullName>
    </alternativeName>
</protein>
<dbReference type="Gene3D" id="1.10.275.10">
    <property type="entry name" value="Fumarase/aspartase (N-terminal domain)"/>
    <property type="match status" value="1"/>
</dbReference>
<dbReference type="GO" id="GO:0042450">
    <property type="term" value="P:L-arginine biosynthetic process via ornithine"/>
    <property type="evidence" value="ECO:0007669"/>
    <property type="project" value="InterPro"/>
</dbReference>
<proteinExistence type="inferred from homology"/>
<evidence type="ECO:0000256" key="1">
    <source>
        <dbReference type="ARBA" id="ARBA00000985"/>
    </source>
</evidence>
<dbReference type="FunFam" id="1.10.40.30:FF:000001">
    <property type="entry name" value="Argininosuccinate lyase"/>
    <property type="match status" value="1"/>
</dbReference>
<dbReference type="Pfam" id="PF00206">
    <property type="entry name" value="Lyase_1"/>
    <property type="match status" value="1"/>
</dbReference>
<dbReference type="InterPro" id="IPR000362">
    <property type="entry name" value="Fumarate_lyase_fam"/>
</dbReference>
<evidence type="ECO:0000259" key="6">
    <source>
        <dbReference type="Pfam" id="PF00206"/>
    </source>
</evidence>
<accession>A0A9P6WPG6</accession>
<dbReference type="AlphaFoldDB" id="A0A9P6WPG6"/>
<comment type="similarity">
    <text evidence="3">Belongs to the lyase 1 family. Argininosuccinate lyase subfamily.</text>
</comment>
<feature type="domain" description="Fumarate lyase N-terminal" evidence="6">
    <location>
        <begin position="13"/>
        <end position="308"/>
    </location>
</feature>
<dbReference type="EC" id="4.3.2.1" evidence="4"/>
<dbReference type="InterPro" id="IPR020557">
    <property type="entry name" value="Fumarate_lyase_CS"/>
</dbReference>
<comment type="catalytic activity">
    <reaction evidence="1">
        <text>2-(N(omega)-L-arginino)succinate = fumarate + L-arginine</text>
        <dbReference type="Rhea" id="RHEA:24020"/>
        <dbReference type="ChEBI" id="CHEBI:29806"/>
        <dbReference type="ChEBI" id="CHEBI:32682"/>
        <dbReference type="ChEBI" id="CHEBI:57472"/>
        <dbReference type="EC" id="4.3.2.1"/>
    </reaction>
</comment>
<dbReference type="PANTHER" id="PTHR43814">
    <property type="entry name" value="ARGININOSUCCINATE LYASE"/>
    <property type="match status" value="1"/>
</dbReference>
<name>A0A9P6WPG6_9ASCO</name>
<dbReference type="InterPro" id="IPR029419">
    <property type="entry name" value="Arg_succ_lyase_C"/>
</dbReference>
<dbReference type="GO" id="GO:0004056">
    <property type="term" value="F:argininosuccinate lyase activity"/>
    <property type="evidence" value="ECO:0007669"/>
    <property type="project" value="UniProtKB-EC"/>
</dbReference>
<feature type="domain" description="Argininosuccinate lyase C-terminal" evidence="7">
    <location>
        <begin position="371"/>
        <end position="439"/>
    </location>
</feature>
<comment type="caution">
    <text evidence="8">The sequence shown here is derived from an EMBL/GenBank/DDBJ whole genome shotgun (WGS) entry which is preliminary data.</text>
</comment>
<dbReference type="Pfam" id="PF14698">
    <property type="entry name" value="ASL_C2"/>
    <property type="match status" value="1"/>
</dbReference>
<evidence type="ECO:0000256" key="2">
    <source>
        <dbReference type="ARBA" id="ARBA00004941"/>
    </source>
</evidence>
<keyword evidence="9" id="KW-1185">Reference proteome</keyword>
<dbReference type="PANTHER" id="PTHR43814:SF1">
    <property type="entry name" value="ARGININOSUCCINATE LYASE"/>
    <property type="match status" value="1"/>
</dbReference>